<dbReference type="STRING" id="589382.SAMN04489721_0124"/>
<dbReference type="SUPFAM" id="SSF51905">
    <property type="entry name" value="FAD/NAD(P)-binding domain"/>
    <property type="match status" value="1"/>
</dbReference>
<dbReference type="InterPro" id="IPR050982">
    <property type="entry name" value="Auxin_biosynth/cation_transpt"/>
</dbReference>
<keyword evidence="5" id="KW-1185">Reference proteome</keyword>
<accession>A0A1H1LFT8</accession>
<reference evidence="2" key="3">
    <citation type="submission" date="2022-06" db="EMBL/GenBank/DDBJ databases">
        <title>Genomic Encyclopedia of Type Strains, Phase III (KMG-III): the genomes of soil and plant-associated and newly described type strains.</title>
        <authorList>
            <person name="Whitman W."/>
        </authorList>
    </citation>
    <scope>NUCLEOTIDE SEQUENCE</scope>
    <source>
        <strain evidence="2">CPCC 202695</strain>
    </source>
</reference>
<dbReference type="Gene3D" id="3.50.50.60">
    <property type="entry name" value="FAD/NAD(P)-binding domain"/>
    <property type="match status" value="2"/>
</dbReference>
<protein>
    <submittedName>
        <fullName evidence="2 3">Flavoprotein involved in K+ transport</fullName>
    </submittedName>
</protein>
<dbReference type="Proteomes" id="UP000199482">
    <property type="component" value="Chromosome I"/>
</dbReference>
<reference evidence="3" key="2">
    <citation type="submission" date="2016-10" db="EMBL/GenBank/DDBJ databases">
        <authorList>
            <person name="de Groot N.N."/>
        </authorList>
    </citation>
    <scope>NUCLEOTIDE SEQUENCE [LARGE SCALE GENOMIC DNA]</scope>
    <source>
        <strain evidence="3">CPCC 202695</strain>
    </source>
</reference>
<dbReference type="EMBL" id="SODL02000002">
    <property type="protein sequence ID" value="MCP2367557.1"/>
    <property type="molecule type" value="Genomic_DNA"/>
</dbReference>
<gene>
    <name evidence="2" type="ORF">BCL57_001711</name>
    <name evidence="3" type="ORF">SAMN04489721_0124</name>
</gene>
<evidence type="ECO:0000256" key="1">
    <source>
        <dbReference type="ARBA" id="ARBA00023002"/>
    </source>
</evidence>
<keyword evidence="1" id="KW-0560">Oxidoreductase</keyword>
<dbReference type="PANTHER" id="PTHR43539">
    <property type="entry name" value="FLAVIN-BINDING MONOOXYGENASE-LIKE PROTEIN (AFU_ORTHOLOGUE AFUA_4G09220)"/>
    <property type="match status" value="1"/>
</dbReference>
<proteinExistence type="predicted"/>
<name>A0A1H1LFT8_9MICO</name>
<dbReference type="AlphaFoldDB" id="A0A1H1LFT8"/>
<evidence type="ECO:0000313" key="2">
    <source>
        <dbReference type="EMBL" id="MCP2367557.1"/>
    </source>
</evidence>
<reference evidence="4" key="1">
    <citation type="submission" date="2016-10" db="EMBL/GenBank/DDBJ databases">
        <authorList>
            <person name="Varghese N."/>
            <person name="Submissions S."/>
        </authorList>
    </citation>
    <scope>NUCLEOTIDE SEQUENCE [LARGE SCALE GENOMIC DNA]</scope>
    <source>
        <strain evidence="4">CPCC 202695</strain>
    </source>
</reference>
<evidence type="ECO:0000313" key="4">
    <source>
        <dbReference type="Proteomes" id="UP000199482"/>
    </source>
</evidence>
<dbReference type="GO" id="GO:0050660">
    <property type="term" value="F:flavin adenine dinucleotide binding"/>
    <property type="evidence" value="ECO:0007669"/>
    <property type="project" value="TreeGrafter"/>
</dbReference>
<evidence type="ECO:0000313" key="3">
    <source>
        <dbReference type="EMBL" id="SDR73373.1"/>
    </source>
</evidence>
<evidence type="ECO:0000313" key="5">
    <source>
        <dbReference type="Proteomes" id="UP000893823"/>
    </source>
</evidence>
<dbReference type="OrthoDB" id="9808049at2"/>
<dbReference type="RefSeq" id="WP_092668403.1">
    <property type="nucleotide sequence ID" value="NZ_BMDN01000002.1"/>
</dbReference>
<sequence length="402" mass="42544">MLADTDVLVVGAGQAGLAVSHELTRAGVDHVVVERERAGAAWYVRWNSFCLVTPNHTIRLPGAGEYDGDDPGGYLPREQIIVHLRRWAASFGAPVREHAGVDSLRVTDDGFIAETQAGRVRARQVVACTGAYQRERRPEVAEDLAHHVPVVGATSYRSPDSLPDGRILVMGGGQTAGQIAEELLAAGREVVISPGRAPSMPRRVEGRDTVDWLLDAGFFEHTAANLPSPAARLGPNPIVTGRAGGHDLNLRTLAAAGAQLTGRVLGLDGERLVVADDLGVSVASGDEGWQMVCALIAETADRMGLPALELPELPPASIPVAPAPRLADLAGVVVACGFRPDYRWIDLPGVVDEWGLPLQRDGLSTVVPGLSFVGVPWLRHRKSPLLMGVGEDAALVADRIAA</sequence>
<dbReference type="Pfam" id="PF13738">
    <property type="entry name" value="Pyr_redox_3"/>
    <property type="match status" value="1"/>
</dbReference>
<dbReference type="Proteomes" id="UP000893823">
    <property type="component" value="Unassembled WGS sequence"/>
</dbReference>
<dbReference type="PANTHER" id="PTHR43539:SF78">
    <property type="entry name" value="FLAVIN-CONTAINING MONOOXYGENASE"/>
    <property type="match status" value="1"/>
</dbReference>
<organism evidence="3 4">
    <name type="scientific">Agromyces flavus</name>
    <dbReference type="NCBI Taxonomy" id="589382"/>
    <lineage>
        <taxon>Bacteria</taxon>
        <taxon>Bacillati</taxon>
        <taxon>Actinomycetota</taxon>
        <taxon>Actinomycetes</taxon>
        <taxon>Micrococcales</taxon>
        <taxon>Microbacteriaceae</taxon>
        <taxon>Agromyces</taxon>
    </lineage>
</organism>
<dbReference type="InterPro" id="IPR036188">
    <property type="entry name" value="FAD/NAD-bd_sf"/>
</dbReference>
<dbReference type="PRINTS" id="PR00411">
    <property type="entry name" value="PNDRDTASEI"/>
</dbReference>
<dbReference type="EMBL" id="LT629755">
    <property type="protein sequence ID" value="SDR73373.1"/>
    <property type="molecule type" value="Genomic_DNA"/>
</dbReference>
<dbReference type="GO" id="GO:0004497">
    <property type="term" value="F:monooxygenase activity"/>
    <property type="evidence" value="ECO:0007669"/>
    <property type="project" value="TreeGrafter"/>
</dbReference>